<dbReference type="PANTHER" id="PTHR33264:SF8">
    <property type="entry name" value="EXPRESSED PROTEIN"/>
    <property type="match status" value="1"/>
</dbReference>
<protein>
    <submittedName>
        <fullName evidence="2">Uncharacterized protein</fullName>
    </submittedName>
</protein>
<dbReference type="EMBL" id="RXIC02000256">
    <property type="protein sequence ID" value="KAB1200015.1"/>
    <property type="molecule type" value="Genomic_DNA"/>
</dbReference>
<dbReference type="PANTHER" id="PTHR33264">
    <property type="entry name" value="EXPRESSED PROTEIN"/>
    <property type="match status" value="1"/>
</dbReference>
<dbReference type="OrthoDB" id="695262at2759"/>
<evidence type="ECO:0000313" key="2">
    <source>
        <dbReference type="EMBL" id="KAB1200015.1"/>
    </source>
</evidence>
<name>A0A6A1UHV8_9ROSI</name>
<dbReference type="Proteomes" id="UP000516437">
    <property type="component" value="Unassembled WGS sequence"/>
</dbReference>
<proteinExistence type="predicted"/>
<organism evidence="2 3">
    <name type="scientific">Morella rubra</name>
    <name type="common">Chinese bayberry</name>
    <dbReference type="NCBI Taxonomy" id="262757"/>
    <lineage>
        <taxon>Eukaryota</taxon>
        <taxon>Viridiplantae</taxon>
        <taxon>Streptophyta</taxon>
        <taxon>Embryophyta</taxon>
        <taxon>Tracheophyta</taxon>
        <taxon>Spermatophyta</taxon>
        <taxon>Magnoliopsida</taxon>
        <taxon>eudicotyledons</taxon>
        <taxon>Gunneridae</taxon>
        <taxon>Pentapetalae</taxon>
        <taxon>rosids</taxon>
        <taxon>fabids</taxon>
        <taxon>Fagales</taxon>
        <taxon>Myricaceae</taxon>
        <taxon>Morella</taxon>
    </lineage>
</organism>
<feature type="region of interest" description="Disordered" evidence="1">
    <location>
        <begin position="1"/>
        <end position="21"/>
    </location>
</feature>
<gene>
    <name evidence="2" type="ORF">CJ030_MR0G008640</name>
</gene>
<dbReference type="AlphaFoldDB" id="A0A6A1UHV8"/>
<keyword evidence="3" id="KW-1185">Reference proteome</keyword>
<evidence type="ECO:0000313" key="3">
    <source>
        <dbReference type="Proteomes" id="UP000516437"/>
    </source>
</evidence>
<evidence type="ECO:0000256" key="1">
    <source>
        <dbReference type="SAM" id="MobiDB-lite"/>
    </source>
</evidence>
<feature type="compositionally biased region" description="Polar residues" evidence="1">
    <location>
        <begin position="10"/>
        <end position="21"/>
    </location>
</feature>
<reference evidence="2 3" key="1">
    <citation type="journal article" date="2019" name="Plant Biotechnol. J.">
        <title>The red bayberry genome and genetic basis of sex determination.</title>
        <authorList>
            <person name="Jia H.M."/>
            <person name="Jia H.J."/>
            <person name="Cai Q.L."/>
            <person name="Wang Y."/>
            <person name="Zhao H.B."/>
            <person name="Yang W.F."/>
            <person name="Wang G.Y."/>
            <person name="Li Y.H."/>
            <person name="Zhan D.L."/>
            <person name="Shen Y.T."/>
            <person name="Niu Q.F."/>
            <person name="Chang L."/>
            <person name="Qiu J."/>
            <person name="Zhao L."/>
            <person name="Xie H.B."/>
            <person name="Fu W.Y."/>
            <person name="Jin J."/>
            <person name="Li X.W."/>
            <person name="Jiao Y."/>
            <person name="Zhou C.C."/>
            <person name="Tu T."/>
            <person name="Chai C.Y."/>
            <person name="Gao J.L."/>
            <person name="Fan L.J."/>
            <person name="van de Weg E."/>
            <person name="Wang J.Y."/>
            <person name="Gao Z.S."/>
        </authorList>
    </citation>
    <scope>NUCLEOTIDE SEQUENCE [LARGE SCALE GENOMIC DNA]</scope>
    <source>
        <tissue evidence="2">Leaves</tissue>
    </source>
</reference>
<sequence>MSSKVVPRVPSSNRRQSLLKTQASSGSSRLAEVAGGTTAECAAVCCCCPCGLAHLLYLAIYKLPSGLCRAAMRKKRRQKLVKKGLLQPRPRRCSCGCDGNEIHMHPVVTFDGLSLETKSMRKEELEKEAMELEKEMWERFYGSGFWRSNSQRESPVRF</sequence>
<comment type="caution">
    <text evidence="2">The sequence shown here is derived from an EMBL/GenBank/DDBJ whole genome shotgun (WGS) entry which is preliminary data.</text>
</comment>
<accession>A0A6A1UHV8</accession>